<dbReference type="Pfam" id="PF00498">
    <property type="entry name" value="FHA"/>
    <property type="match status" value="1"/>
</dbReference>
<evidence type="ECO:0000313" key="4">
    <source>
        <dbReference type="Proteomes" id="UP000032352"/>
    </source>
</evidence>
<reference evidence="3 4" key="1">
    <citation type="journal article" date="2015" name="Genome Announc.">
        <title>Draft Genome Sequences of Marine Isolates of Thalassomonas viridans and Thalassomonas actiniarum.</title>
        <authorList>
            <person name="Olonade I."/>
            <person name="van Zyl L.J."/>
            <person name="Trindade M."/>
        </authorList>
    </citation>
    <scope>NUCLEOTIDE SEQUENCE [LARGE SCALE GENOMIC DNA]</scope>
    <source>
        <strain evidence="3 4">XOM25</strain>
    </source>
</reference>
<dbReference type="InterPro" id="IPR008984">
    <property type="entry name" value="SMAD_FHA_dom_sf"/>
</dbReference>
<dbReference type="InterPro" id="IPR000253">
    <property type="entry name" value="FHA_dom"/>
</dbReference>
<dbReference type="InterPro" id="IPR017735">
    <property type="entry name" value="T6SS_FHA"/>
</dbReference>
<evidence type="ECO:0000256" key="1">
    <source>
        <dbReference type="SAM" id="MobiDB-lite"/>
    </source>
</evidence>
<proteinExistence type="predicted"/>
<dbReference type="InterPro" id="IPR046883">
    <property type="entry name" value="T6SS_FHA_C"/>
</dbReference>
<accession>A0AAF0C720</accession>
<gene>
    <name evidence="3" type="primary">tagH</name>
    <name evidence="3" type="ORF">SG34_015665</name>
</gene>
<dbReference type="AlphaFoldDB" id="A0AAF0C720"/>
<dbReference type="RefSeq" id="WP_044839899.1">
    <property type="nucleotide sequence ID" value="NZ_CP059733.1"/>
</dbReference>
<keyword evidence="4" id="KW-1185">Reference proteome</keyword>
<dbReference type="KEGG" id="tvd:SG34_015665"/>
<dbReference type="NCBIfam" id="TIGR03354">
    <property type="entry name" value="VI_FHA"/>
    <property type="match status" value="1"/>
</dbReference>
<dbReference type="SUPFAM" id="SSF49879">
    <property type="entry name" value="SMAD/FHA domain"/>
    <property type="match status" value="1"/>
</dbReference>
<sequence>MAATLELSVVNTQQPQTPAQVISIDEAGATIGRGADNSCVLEDAKRFISAKHAQVDYFQDSFFLTDTSTNGCWLQGAGEAIGKGNRVKLDSNSVIIVGPYELHFHLLQGADSDLAVSPDKPVFTDNSRDPIQQILTDIEPGHTPSEPALSQDLPTSPAPLDSDNHQHSDIPLSDGADNALDGYFKPEHAAVEKIPTDWDFNEPACSPEQQALEPVGGSNKQGEHSDGNIQQIPTASAVELPVQASDESEGKKAEDSRDAIVSLSRQLGLELPPELLQNPEPFIGDITDVVNEAVAGIIRLINGRAVFKQSSRLSMTTIQPRSNNPLKFSADKHEALEHLFTRSKPAYLGAKAAVRQAITDVQIHEMAYLAGLQAALLQVLEALSPGKIEETTAAPANKLRGLLSAPKHWQQYKAVHQQLKARINENLNEFLGQDFARAYEQQVLKLNQEHQESSK</sequence>
<dbReference type="Gene3D" id="2.60.200.20">
    <property type="match status" value="1"/>
</dbReference>
<evidence type="ECO:0000313" key="3">
    <source>
        <dbReference type="EMBL" id="WDE02881.1"/>
    </source>
</evidence>
<name>A0AAF0C720_9GAMM</name>
<evidence type="ECO:0000259" key="2">
    <source>
        <dbReference type="PROSITE" id="PS50006"/>
    </source>
</evidence>
<dbReference type="Pfam" id="PF20232">
    <property type="entry name" value="T6SS_FHA_C"/>
    <property type="match status" value="1"/>
</dbReference>
<feature type="region of interest" description="Disordered" evidence="1">
    <location>
        <begin position="198"/>
        <end position="228"/>
    </location>
</feature>
<protein>
    <submittedName>
        <fullName evidence="3">Type VI secretion system-associated FHA domain protein TagH</fullName>
    </submittedName>
</protein>
<dbReference type="EMBL" id="CP059733">
    <property type="protein sequence ID" value="WDE02881.1"/>
    <property type="molecule type" value="Genomic_DNA"/>
</dbReference>
<dbReference type="Proteomes" id="UP000032352">
    <property type="component" value="Chromosome"/>
</dbReference>
<reference evidence="3 4" key="2">
    <citation type="journal article" date="2022" name="Mar. Drugs">
        <title>Bioassay-Guided Fractionation Leads to the Detection of Cholic Acid Generated by the Rare Thalassomonas sp.</title>
        <authorList>
            <person name="Pheiffer F."/>
            <person name="Schneider Y.K."/>
            <person name="Hansen E.H."/>
            <person name="Andersen J.H."/>
            <person name="Isaksson J."/>
            <person name="Busche T."/>
            <person name="R C."/>
            <person name="Kalinowski J."/>
            <person name="Zyl L.V."/>
            <person name="Trindade M."/>
        </authorList>
    </citation>
    <scope>NUCLEOTIDE SEQUENCE [LARGE SCALE GENOMIC DNA]</scope>
    <source>
        <strain evidence="3 4">XOM25</strain>
    </source>
</reference>
<dbReference type="PROSITE" id="PS50006">
    <property type="entry name" value="FHA_DOMAIN"/>
    <property type="match status" value="1"/>
</dbReference>
<feature type="domain" description="FHA" evidence="2">
    <location>
        <begin position="29"/>
        <end position="79"/>
    </location>
</feature>
<dbReference type="CDD" id="cd00060">
    <property type="entry name" value="FHA"/>
    <property type="match status" value="1"/>
</dbReference>
<organism evidence="3 4">
    <name type="scientific">Thalassomonas viridans</name>
    <dbReference type="NCBI Taxonomy" id="137584"/>
    <lineage>
        <taxon>Bacteria</taxon>
        <taxon>Pseudomonadati</taxon>
        <taxon>Pseudomonadota</taxon>
        <taxon>Gammaproteobacteria</taxon>
        <taxon>Alteromonadales</taxon>
        <taxon>Colwelliaceae</taxon>
        <taxon>Thalassomonas</taxon>
    </lineage>
</organism>
<feature type="region of interest" description="Disordered" evidence="1">
    <location>
        <begin position="137"/>
        <end position="181"/>
    </location>
</feature>